<keyword evidence="1" id="KW-0547">Nucleotide-binding</keyword>
<comment type="caution">
    <text evidence="3">The sequence shown here is derived from an EMBL/GenBank/DDBJ whole genome shotgun (WGS) entry which is preliminary data.</text>
</comment>
<proteinExistence type="predicted"/>
<dbReference type="PROSITE" id="PS50975">
    <property type="entry name" value="ATP_GRASP"/>
    <property type="match status" value="1"/>
</dbReference>
<feature type="domain" description="ATP-grasp" evidence="2">
    <location>
        <begin position="92"/>
        <end position="349"/>
    </location>
</feature>
<dbReference type="PANTHER" id="PTHR21621">
    <property type="entry name" value="RIBOSOMAL PROTEIN S6 MODIFICATION PROTEIN"/>
    <property type="match status" value="1"/>
</dbReference>
<keyword evidence="1" id="KW-0067">ATP-binding</keyword>
<gene>
    <name evidence="3" type="ORF">FO441_00920</name>
</gene>
<name>A0A558AX84_9STAP</name>
<dbReference type="Gene3D" id="3.30.470.20">
    <property type="entry name" value="ATP-grasp fold, B domain"/>
    <property type="match status" value="2"/>
</dbReference>
<dbReference type="GO" id="GO:0009432">
    <property type="term" value="P:SOS response"/>
    <property type="evidence" value="ECO:0007669"/>
    <property type="project" value="TreeGrafter"/>
</dbReference>
<dbReference type="GO" id="GO:0005524">
    <property type="term" value="F:ATP binding"/>
    <property type="evidence" value="ECO:0007669"/>
    <property type="project" value="UniProtKB-UniRule"/>
</dbReference>
<dbReference type="RefSeq" id="WP_145284464.1">
    <property type="nucleotide sequence ID" value="NZ_VMSJ01000001.1"/>
</dbReference>
<protein>
    <submittedName>
        <fullName evidence="3">ATP-grasp domain-containing protein</fullName>
    </submittedName>
</protein>
<dbReference type="InterPro" id="IPR003806">
    <property type="entry name" value="ATP-grasp_PylC-type"/>
</dbReference>
<sequence length="395" mass="44620">MKSKDLLYVYETIPYQQKNIYPSDLNTNTILQVDDAMKKYGFENKVKKLKTGHFAIDMKREDGSRIATLKNPIYPTNSQAGRKIAIDKYKTENFLSKAGLRTTKSKVYTSDEMDRARNEAYSSGAEGVVIKPLDMSLGKGVFVNVAEDDFDFYWKECTAVMAKTSRETYHIMVQEFMEGFEVRATIIEGNLISVVARVPAFVKGDGAKSIDVLIDEKNESRKECGYLSKHQIKKSDSVKTFLKNSGLTLDSIPEKDEYILLISVSNTSLGGEVIEITELVSKEIKELALNALAALPGMYCGGIDIMVRNFDDTEPGVIEINPFPVLSLTMFPTYGQPAKPADYFVNAFYTKDALINGYQSKADSDGVDKYVRNYMRYHDRQQRMYLNQFATNNQQ</sequence>
<accession>A0A558AX84</accession>
<dbReference type="OrthoDB" id="9803907at2"/>
<dbReference type="AlphaFoldDB" id="A0A558AX84"/>
<keyword evidence="4" id="KW-1185">Reference proteome</keyword>
<evidence type="ECO:0000313" key="3">
    <source>
        <dbReference type="EMBL" id="TVT28873.1"/>
    </source>
</evidence>
<dbReference type="EMBL" id="VMSJ01000001">
    <property type="protein sequence ID" value="TVT28873.1"/>
    <property type="molecule type" value="Genomic_DNA"/>
</dbReference>
<evidence type="ECO:0000313" key="4">
    <source>
        <dbReference type="Proteomes" id="UP000315103"/>
    </source>
</evidence>
<dbReference type="Pfam" id="PF02655">
    <property type="entry name" value="ATP-grasp_3"/>
    <property type="match status" value="1"/>
</dbReference>
<evidence type="ECO:0000259" key="2">
    <source>
        <dbReference type="PROSITE" id="PS50975"/>
    </source>
</evidence>
<dbReference type="GO" id="GO:0005737">
    <property type="term" value="C:cytoplasm"/>
    <property type="evidence" value="ECO:0007669"/>
    <property type="project" value="TreeGrafter"/>
</dbReference>
<organism evidence="3 4">
    <name type="scientific">Salinicoccus cyprini</name>
    <dbReference type="NCBI Taxonomy" id="2493691"/>
    <lineage>
        <taxon>Bacteria</taxon>
        <taxon>Bacillati</taxon>
        <taxon>Bacillota</taxon>
        <taxon>Bacilli</taxon>
        <taxon>Bacillales</taxon>
        <taxon>Staphylococcaceae</taxon>
        <taxon>Salinicoccus</taxon>
    </lineage>
</organism>
<dbReference type="Proteomes" id="UP000315103">
    <property type="component" value="Unassembled WGS sequence"/>
</dbReference>
<dbReference type="GO" id="GO:0018169">
    <property type="term" value="F:ribosomal S6-glutamic acid ligase activity"/>
    <property type="evidence" value="ECO:0007669"/>
    <property type="project" value="TreeGrafter"/>
</dbReference>
<dbReference type="SUPFAM" id="SSF56059">
    <property type="entry name" value="Glutathione synthetase ATP-binding domain-like"/>
    <property type="match status" value="1"/>
</dbReference>
<dbReference type="PANTHER" id="PTHR21621:SF0">
    <property type="entry name" value="BETA-CITRYLGLUTAMATE SYNTHASE B-RELATED"/>
    <property type="match status" value="1"/>
</dbReference>
<dbReference type="InterPro" id="IPR011761">
    <property type="entry name" value="ATP-grasp"/>
</dbReference>
<dbReference type="GO" id="GO:0046872">
    <property type="term" value="F:metal ion binding"/>
    <property type="evidence" value="ECO:0007669"/>
    <property type="project" value="InterPro"/>
</dbReference>
<evidence type="ECO:0000256" key="1">
    <source>
        <dbReference type="PROSITE-ProRule" id="PRU00409"/>
    </source>
</evidence>
<reference evidence="3 4" key="1">
    <citation type="submission" date="2019-07" db="EMBL/GenBank/DDBJ databases">
        <title>Salinicoccus cyprini sp. nov., isolated from gastro-intestinal tract of mirror carp, Cyprinus carpio var. specularis, collected from Gobind Sagar Reservoir, Himachal Pradesh, India.</title>
        <authorList>
            <person name="Talwar C."/>
            <person name="Singh A.K."/>
            <person name="Lal R."/>
            <person name="Negi R.K."/>
        </authorList>
    </citation>
    <scope>NUCLEOTIDE SEQUENCE [LARGE SCALE GENOMIC DNA]</scope>
    <source>
        <strain evidence="3 4">CT19</strain>
    </source>
</reference>